<keyword evidence="2" id="KW-0812">Transmembrane</keyword>
<dbReference type="GeneID" id="9832769"/>
<accession>A0A090M7W7</accession>
<evidence type="ECO:0000256" key="1">
    <source>
        <dbReference type="SAM" id="MobiDB-lite"/>
    </source>
</evidence>
<organism evidence="3 4">
    <name type="scientific">Ostreococcus tauri</name>
    <name type="common">Marine green alga</name>
    <dbReference type="NCBI Taxonomy" id="70448"/>
    <lineage>
        <taxon>Eukaryota</taxon>
        <taxon>Viridiplantae</taxon>
        <taxon>Chlorophyta</taxon>
        <taxon>Mamiellophyceae</taxon>
        <taxon>Mamiellales</taxon>
        <taxon>Bathycoccaceae</taxon>
        <taxon>Ostreococcus</taxon>
    </lineage>
</organism>
<comment type="caution">
    <text evidence="3">The sequence shown here is derived from an EMBL/GenBank/DDBJ whole genome shotgun (WGS) entry which is preliminary data.</text>
</comment>
<feature type="transmembrane region" description="Helical" evidence="2">
    <location>
        <begin position="373"/>
        <end position="391"/>
    </location>
</feature>
<dbReference type="KEGG" id="ota:OT_ostta02g03920"/>
<feature type="transmembrane region" description="Helical" evidence="2">
    <location>
        <begin position="349"/>
        <end position="367"/>
    </location>
</feature>
<proteinExistence type="predicted"/>
<evidence type="ECO:0000313" key="3">
    <source>
        <dbReference type="EMBL" id="CEG01157.1"/>
    </source>
</evidence>
<keyword evidence="4" id="KW-1185">Reference proteome</keyword>
<feature type="transmembrane region" description="Helical" evidence="2">
    <location>
        <begin position="403"/>
        <end position="422"/>
    </location>
</feature>
<reference evidence="4" key="1">
    <citation type="journal article" date="2006" name="Proc. Natl. Acad. Sci. U.S.A.">
        <title>Genome analysis of the smallest free-living eukaryote Ostreococcus tauri unveils many unique features.</title>
        <authorList>
            <person name="Derelle E."/>
            <person name="Ferraz C."/>
            <person name="Rombauts S."/>
            <person name="Rouze P."/>
            <person name="Worden A.Z."/>
            <person name="Robbens S."/>
            <person name="Partensky F."/>
            <person name="Degroeve S."/>
            <person name="Echeynie S."/>
            <person name="Cooke R."/>
            <person name="Saeys Y."/>
            <person name="Wuyts J."/>
            <person name="Jabbari K."/>
            <person name="Bowler C."/>
            <person name="Panaud O."/>
            <person name="Piegu B."/>
            <person name="Ball S.G."/>
            <person name="Ral J.-P."/>
            <person name="Bouget F.-Y."/>
            <person name="Piganeau G."/>
            <person name="De Baets B."/>
            <person name="Picard A."/>
            <person name="Delseny M."/>
            <person name="Demaille J."/>
            <person name="Van de Peer Y."/>
            <person name="Moreau H."/>
        </authorList>
    </citation>
    <scope>NUCLEOTIDE SEQUENCE [LARGE SCALE GENOMIC DNA]</scope>
    <source>
        <strain evidence="4">OTTH 0595 / CCAP 157/2 / RCC745</strain>
    </source>
</reference>
<reference evidence="3 4" key="2">
    <citation type="journal article" date="2014" name="BMC Genomics">
        <title>An improved genome of the model marine alga Ostreococcus tauri unfolds by assessing Illumina de novo assemblies.</title>
        <authorList>
            <person name="Blanc-Mathieu R."/>
            <person name="Verhelst B."/>
            <person name="Derelle E."/>
            <person name="Rombauts S."/>
            <person name="Bouget F.Y."/>
            <person name="Carre I."/>
            <person name="Chateau A."/>
            <person name="Eyre-Walker A."/>
            <person name="Grimsley N."/>
            <person name="Moreau H."/>
            <person name="Piegu B."/>
            <person name="Rivals E."/>
            <person name="Schackwitz W."/>
            <person name="Van de Peer Y."/>
            <person name="Piganeau G."/>
        </authorList>
    </citation>
    <scope>NUCLEOTIDE SEQUENCE [LARGE SCALE GENOMIC DNA]</scope>
    <source>
        <strain evidence="4">OTTH 0595 / CCAP 157/2 / RCC745</strain>
    </source>
</reference>
<keyword evidence="2" id="KW-1133">Transmembrane helix</keyword>
<feature type="compositionally biased region" description="Basic and acidic residues" evidence="1">
    <location>
        <begin position="141"/>
        <end position="151"/>
    </location>
</feature>
<evidence type="ECO:0000313" key="4">
    <source>
        <dbReference type="Proteomes" id="UP000009170"/>
    </source>
</evidence>
<feature type="compositionally biased region" description="Low complexity" evidence="1">
    <location>
        <begin position="186"/>
        <end position="196"/>
    </location>
</feature>
<sequence>MASEASPRGFKALARARERGRARANGTPWMMCALIAVTLLRALVAVVGRARRRARRRNQGVDVVDGVAVGRAFATHARRFVEARDAAARAAAARAFARDGLGAGSDDDDGVGDAFARGAVRAFEEVGSGDDGAGADADANEAPRTRVRDEADATDATDATDARSNGRAERGRVAMTKTKTSDHDSSVTSTVPAMPARRPPSPSSSGVTTTSMCEEDRALLREELEVRKLEVSMSYFALVQKFTSNALRAEGNKIAADVHADTKKDREERRNESAVERFHRMTCDALAMGLVTTCATMLSLGRRAISSGYDGWSTGCAASARAAFHGGRVSVFATASYAKCVVAESARGAFGLVMIAFVALMLAKMDITRRFRAAPMFVLALVLFAGVGALGERAVRALGGDPALWLLAWRSYITAIACAVISAPSVVRADGVADSASFRWSFYAVVGVGAPTLVARAAFGAAASDVPMFDTLKSFLSLYLPGRESPKTAGRLYYV</sequence>
<feature type="region of interest" description="Disordered" evidence="1">
    <location>
        <begin position="126"/>
        <end position="212"/>
    </location>
</feature>
<feature type="compositionally biased region" description="Basic and acidic residues" evidence="1">
    <location>
        <begin position="160"/>
        <end position="172"/>
    </location>
</feature>
<dbReference type="EMBL" id="CAID01000002">
    <property type="protein sequence ID" value="CEG01157.1"/>
    <property type="molecule type" value="Genomic_DNA"/>
</dbReference>
<protein>
    <submittedName>
        <fullName evidence="3">Unnamed product</fullName>
    </submittedName>
</protein>
<dbReference type="Proteomes" id="UP000009170">
    <property type="component" value="Unassembled WGS sequence"/>
</dbReference>
<dbReference type="InParanoid" id="A0A090M7W7"/>
<evidence type="ECO:0000256" key="2">
    <source>
        <dbReference type="SAM" id="Phobius"/>
    </source>
</evidence>
<gene>
    <name evidence="3" type="ORF">OT_ostta02g03920</name>
</gene>
<feature type="transmembrane region" description="Helical" evidence="2">
    <location>
        <begin position="28"/>
        <end position="48"/>
    </location>
</feature>
<name>A0A090M7W7_OSTTA</name>
<dbReference type="RefSeq" id="XP_003075233.2">
    <property type="nucleotide sequence ID" value="XM_003075185.2"/>
</dbReference>
<dbReference type="AlphaFoldDB" id="A0A090M7W7"/>
<keyword evidence="2" id="KW-0472">Membrane</keyword>
<feature type="transmembrane region" description="Helical" evidence="2">
    <location>
        <begin position="442"/>
        <end position="463"/>
    </location>
</feature>
<feature type="compositionally biased region" description="Low complexity" evidence="1">
    <location>
        <begin position="203"/>
        <end position="212"/>
    </location>
</feature>